<keyword evidence="1" id="KW-0732">Signal</keyword>
<gene>
    <name evidence="3" type="ORF">EXIGLDRAFT_356853</name>
    <name evidence="2" type="ORF">EXIGLDRAFT_464248</name>
</gene>
<protein>
    <recommendedName>
        <fullName evidence="5">Secreted protein</fullName>
    </recommendedName>
</protein>
<evidence type="ECO:0000256" key="1">
    <source>
        <dbReference type="SAM" id="SignalP"/>
    </source>
</evidence>
<dbReference type="EMBL" id="KV426595">
    <property type="protein sequence ID" value="KZV79560.1"/>
    <property type="molecule type" value="Genomic_DNA"/>
</dbReference>
<feature type="chain" id="PRO_5008241176" description="Secreted protein" evidence="1">
    <location>
        <begin position="29"/>
        <end position="130"/>
    </location>
</feature>
<proteinExistence type="predicted"/>
<name>A0A165AZ51_EXIGL</name>
<evidence type="ECO:0008006" key="5">
    <source>
        <dbReference type="Google" id="ProtNLM"/>
    </source>
</evidence>
<feature type="signal peptide" evidence="1">
    <location>
        <begin position="1"/>
        <end position="28"/>
    </location>
</feature>
<keyword evidence="4" id="KW-1185">Reference proteome</keyword>
<reference evidence="2 4" key="1">
    <citation type="journal article" date="2016" name="Mol. Biol. Evol.">
        <title>Comparative Genomics of Early-Diverging Mushroom-Forming Fungi Provides Insights into the Origins of Lignocellulose Decay Capabilities.</title>
        <authorList>
            <person name="Nagy L.G."/>
            <person name="Riley R."/>
            <person name="Tritt A."/>
            <person name="Adam C."/>
            <person name="Daum C."/>
            <person name="Floudas D."/>
            <person name="Sun H."/>
            <person name="Yadav J.S."/>
            <person name="Pangilinan J."/>
            <person name="Larsson K.H."/>
            <person name="Matsuura K."/>
            <person name="Barry K."/>
            <person name="Labutti K."/>
            <person name="Kuo R."/>
            <person name="Ohm R.A."/>
            <person name="Bhattacharya S.S."/>
            <person name="Shirouzu T."/>
            <person name="Yoshinaga Y."/>
            <person name="Martin F.M."/>
            <person name="Grigoriev I.V."/>
            <person name="Hibbett D.S."/>
        </authorList>
    </citation>
    <scope>NUCLEOTIDE SEQUENCE [LARGE SCALE GENOMIC DNA]</scope>
    <source>
        <strain evidence="2 4">HHB12029</strain>
    </source>
</reference>
<evidence type="ECO:0000313" key="2">
    <source>
        <dbReference type="EMBL" id="KZV79560.1"/>
    </source>
</evidence>
<dbReference type="AlphaFoldDB" id="A0A165AZ51"/>
<evidence type="ECO:0000313" key="4">
    <source>
        <dbReference type="Proteomes" id="UP000077266"/>
    </source>
</evidence>
<organism evidence="2 4">
    <name type="scientific">Exidia glandulosa HHB12029</name>
    <dbReference type="NCBI Taxonomy" id="1314781"/>
    <lineage>
        <taxon>Eukaryota</taxon>
        <taxon>Fungi</taxon>
        <taxon>Dikarya</taxon>
        <taxon>Basidiomycota</taxon>
        <taxon>Agaricomycotina</taxon>
        <taxon>Agaricomycetes</taxon>
        <taxon>Auriculariales</taxon>
        <taxon>Exidiaceae</taxon>
        <taxon>Exidia</taxon>
    </lineage>
</organism>
<accession>A0A165AZ51</accession>
<evidence type="ECO:0000313" key="3">
    <source>
        <dbReference type="EMBL" id="KZV82076.1"/>
    </source>
</evidence>
<dbReference type="EMBL" id="KV426348">
    <property type="protein sequence ID" value="KZV82076.1"/>
    <property type="molecule type" value="Genomic_DNA"/>
</dbReference>
<dbReference type="Proteomes" id="UP000077266">
    <property type="component" value="Unassembled WGS sequence"/>
</dbReference>
<sequence length="130" mass="14830">MTLGKFQLQRYWSVLGFGLISLCNIAQCHPTSISRTIAPCPLQRPTNCRWVPCPWCRVPRCYTAVFGYWLSLTNIRTPIGSDTVGIPSALSAFSWHCRPLERTTEPLERTTRAYRPGRRAVSRPVYVSRT</sequence>